<feature type="region of interest" description="Disordered" evidence="2">
    <location>
        <begin position="1"/>
        <end position="88"/>
    </location>
</feature>
<feature type="coiled-coil region" evidence="1">
    <location>
        <begin position="238"/>
        <end position="300"/>
    </location>
</feature>
<organism evidence="3 4">
    <name type="scientific">Limulus polyphemus</name>
    <name type="common">Atlantic horseshoe crab</name>
    <dbReference type="NCBI Taxonomy" id="6850"/>
    <lineage>
        <taxon>Eukaryota</taxon>
        <taxon>Metazoa</taxon>
        <taxon>Ecdysozoa</taxon>
        <taxon>Arthropoda</taxon>
        <taxon>Chelicerata</taxon>
        <taxon>Merostomata</taxon>
        <taxon>Xiphosura</taxon>
        <taxon>Limulidae</taxon>
        <taxon>Limulus</taxon>
    </lineage>
</organism>
<dbReference type="GeneID" id="111086222"/>
<reference evidence="4" key="1">
    <citation type="submission" date="2025-08" db="UniProtKB">
        <authorList>
            <consortium name="RefSeq"/>
        </authorList>
    </citation>
    <scope>IDENTIFICATION</scope>
    <source>
        <tissue evidence="4">Muscle</tissue>
    </source>
</reference>
<dbReference type="Gene3D" id="1.20.5.1700">
    <property type="match status" value="1"/>
</dbReference>
<name>A0ABM1SJT3_LIMPO</name>
<dbReference type="RefSeq" id="XP_022243889.1">
    <property type="nucleotide sequence ID" value="XM_022388181.1"/>
</dbReference>
<keyword evidence="3" id="KW-1185">Reference proteome</keyword>
<feature type="compositionally biased region" description="Polar residues" evidence="2">
    <location>
        <begin position="1"/>
        <end position="16"/>
    </location>
</feature>
<keyword evidence="1" id="KW-0175">Coiled coil</keyword>
<gene>
    <name evidence="4" type="primary">LOC111086222</name>
</gene>
<accession>A0ABM1SJT3</accession>
<evidence type="ECO:0000256" key="2">
    <source>
        <dbReference type="SAM" id="MobiDB-lite"/>
    </source>
</evidence>
<evidence type="ECO:0000313" key="4">
    <source>
        <dbReference type="RefSeq" id="XP_022243889.1"/>
    </source>
</evidence>
<feature type="region of interest" description="Disordered" evidence="2">
    <location>
        <begin position="151"/>
        <end position="186"/>
    </location>
</feature>
<dbReference type="Proteomes" id="UP000694941">
    <property type="component" value="Unplaced"/>
</dbReference>
<sequence>MSGQMNKGSLRNTMAENQEVVAEGVADDEEFGEFEGFEGAPLEPVQAQPAPSPWATFPDLLPVQNSSAASVDEDPSSPVRPTEPLDEPWLVAAAAASSPQRYPALSSSAATTVSFQQSRTSNPPDISLANCQVIGNELIGACDITQSSRLSNPPDISLAEFSQTDGDLNNERESSGPSSWLSNPPDVSIGARPVLSVSDSPDEIPGGSIPVLINNASQASVSESNTLQRFLQDVPPDLGSLQAQVQELQQERTHQQEQIEALQHTNMQLEQQLSERQREARDLRTQLEETQESLHVMERRLASEHSSVGTLLHKIEQTQDWMDKEKEVFYGQLREEIKTLEQRLQGQRCDDMDSLHKFVEKCIQRCSEELCDNVTSLLKDAVVSHSSNHQNLHVAELVEQFKKELQVQSAEQRKLLQQERRQQFLMLSSTLQSVALQLKTGYDETDQNEETES</sequence>
<evidence type="ECO:0000313" key="3">
    <source>
        <dbReference type="Proteomes" id="UP000694941"/>
    </source>
</evidence>
<evidence type="ECO:0000256" key="1">
    <source>
        <dbReference type="SAM" id="Coils"/>
    </source>
</evidence>
<proteinExistence type="predicted"/>
<protein>
    <submittedName>
        <fullName evidence="4">Cingulin-like isoform X1</fullName>
    </submittedName>
</protein>
<feature type="compositionally biased region" description="Acidic residues" evidence="2">
    <location>
        <begin position="25"/>
        <end position="36"/>
    </location>
</feature>